<organism evidence="7 8">
    <name type="scientific">Panicum miliaceum</name>
    <name type="common">Proso millet</name>
    <name type="synonym">Broomcorn millet</name>
    <dbReference type="NCBI Taxonomy" id="4540"/>
    <lineage>
        <taxon>Eukaryota</taxon>
        <taxon>Viridiplantae</taxon>
        <taxon>Streptophyta</taxon>
        <taxon>Embryophyta</taxon>
        <taxon>Tracheophyta</taxon>
        <taxon>Spermatophyta</taxon>
        <taxon>Magnoliopsida</taxon>
        <taxon>Liliopsida</taxon>
        <taxon>Poales</taxon>
        <taxon>Poaceae</taxon>
        <taxon>PACMAD clade</taxon>
        <taxon>Panicoideae</taxon>
        <taxon>Panicodae</taxon>
        <taxon>Paniceae</taxon>
        <taxon>Panicinae</taxon>
        <taxon>Panicum</taxon>
        <taxon>Panicum sect. Panicum</taxon>
    </lineage>
</organism>
<dbReference type="Pfam" id="PF03101">
    <property type="entry name" value="FAR1"/>
    <property type="match status" value="1"/>
</dbReference>
<reference evidence="8" key="1">
    <citation type="journal article" date="2019" name="Nat. Commun.">
        <title>The genome of broomcorn millet.</title>
        <authorList>
            <person name="Zou C."/>
            <person name="Miki D."/>
            <person name="Li D."/>
            <person name="Tang Q."/>
            <person name="Xiao L."/>
            <person name="Rajput S."/>
            <person name="Deng P."/>
            <person name="Jia W."/>
            <person name="Huang R."/>
            <person name="Zhang M."/>
            <person name="Sun Y."/>
            <person name="Hu J."/>
            <person name="Fu X."/>
            <person name="Schnable P.S."/>
            <person name="Li F."/>
            <person name="Zhang H."/>
            <person name="Feng B."/>
            <person name="Zhu X."/>
            <person name="Liu R."/>
            <person name="Schnable J.C."/>
            <person name="Zhu J.-K."/>
            <person name="Zhang H."/>
        </authorList>
    </citation>
    <scope>NUCLEOTIDE SEQUENCE [LARGE SCALE GENOMIC DNA]</scope>
</reference>
<feature type="region of interest" description="Disordered" evidence="5">
    <location>
        <begin position="472"/>
        <end position="492"/>
    </location>
</feature>
<dbReference type="AlphaFoldDB" id="A0A3L6TFN6"/>
<dbReference type="Pfam" id="PF04434">
    <property type="entry name" value="SWIM"/>
    <property type="match status" value="1"/>
</dbReference>
<dbReference type="InterPro" id="IPR006564">
    <property type="entry name" value="Znf_PMZ"/>
</dbReference>
<evidence type="ECO:0000256" key="5">
    <source>
        <dbReference type="SAM" id="MobiDB-lite"/>
    </source>
</evidence>
<comment type="caution">
    <text evidence="7">The sequence shown here is derived from an EMBL/GenBank/DDBJ whole genome shotgun (WGS) entry which is preliminary data.</text>
</comment>
<evidence type="ECO:0000256" key="1">
    <source>
        <dbReference type="ARBA" id="ARBA00022723"/>
    </source>
</evidence>
<dbReference type="GO" id="GO:0008270">
    <property type="term" value="F:zinc ion binding"/>
    <property type="evidence" value="ECO:0007669"/>
    <property type="project" value="UniProtKB-KW"/>
</dbReference>
<dbReference type="OrthoDB" id="675990at2759"/>
<feature type="compositionally biased region" description="Basic and acidic residues" evidence="5">
    <location>
        <begin position="538"/>
        <end position="551"/>
    </location>
</feature>
<dbReference type="PANTHER" id="PTHR47482:SF24">
    <property type="entry name" value="PROTEIN FAR1-RELATED SEQUENCE"/>
    <property type="match status" value="1"/>
</dbReference>
<dbReference type="SMART" id="SM00575">
    <property type="entry name" value="ZnF_PMZ"/>
    <property type="match status" value="1"/>
</dbReference>
<dbReference type="PROSITE" id="PS50966">
    <property type="entry name" value="ZF_SWIM"/>
    <property type="match status" value="1"/>
</dbReference>
<dbReference type="EMBL" id="PQIB02000001">
    <property type="protein sequence ID" value="RLN39020.1"/>
    <property type="molecule type" value="Genomic_DNA"/>
</dbReference>
<evidence type="ECO:0000256" key="4">
    <source>
        <dbReference type="PROSITE-ProRule" id="PRU00325"/>
    </source>
</evidence>
<feature type="domain" description="SWIM-type" evidence="6">
    <location>
        <begin position="350"/>
        <end position="386"/>
    </location>
</feature>
<proteinExistence type="predicted"/>
<protein>
    <recommendedName>
        <fullName evidence="6">SWIM-type domain-containing protein</fullName>
    </recommendedName>
</protein>
<keyword evidence="8" id="KW-1185">Reference proteome</keyword>
<keyword evidence="3" id="KW-0862">Zinc</keyword>
<evidence type="ECO:0000313" key="7">
    <source>
        <dbReference type="EMBL" id="RLN39020.1"/>
    </source>
</evidence>
<evidence type="ECO:0000313" key="8">
    <source>
        <dbReference type="Proteomes" id="UP000275267"/>
    </source>
</evidence>
<gene>
    <name evidence="7" type="ORF">C2845_PM01G07430</name>
</gene>
<keyword evidence="2 4" id="KW-0863">Zinc-finger</keyword>
<feature type="region of interest" description="Disordered" evidence="5">
    <location>
        <begin position="517"/>
        <end position="551"/>
    </location>
</feature>
<keyword evidence="1" id="KW-0479">Metal-binding</keyword>
<dbReference type="Proteomes" id="UP000275267">
    <property type="component" value="Unassembled WGS sequence"/>
</dbReference>
<dbReference type="STRING" id="4540.A0A3L6TFN6"/>
<evidence type="ECO:0000256" key="3">
    <source>
        <dbReference type="ARBA" id="ARBA00022833"/>
    </source>
</evidence>
<evidence type="ECO:0000259" key="6">
    <source>
        <dbReference type="PROSITE" id="PS50966"/>
    </source>
</evidence>
<feature type="compositionally biased region" description="Polar residues" evidence="5">
    <location>
        <begin position="53"/>
        <end position="71"/>
    </location>
</feature>
<dbReference type="InterPro" id="IPR004330">
    <property type="entry name" value="FAR1_DNA_bnd_dom"/>
</dbReference>
<accession>A0A3L6TFN6</accession>
<name>A0A3L6TFN6_PANMI</name>
<dbReference type="InterPro" id="IPR007527">
    <property type="entry name" value="Znf_SWIM"/>
</dbReference>
<evidence type="ECO:0000256" key="2">
    <source>
        <dbReference type="ARBA" id="ARBA00022771"/>
    </source>
</evidence>
<dbReference type="PANTHER" id="PTHR47482">
    <property type="entry name" value="OS11G0632001 PROTEIN"/>
    <property type="match status" value="1"/>
</dbReference>
<sequence>MKIAICSKMSFLGVLDLNSAPIDALAVPDANLVNLSFFEEQVILAAPSVLEPQQQVPGSNSAPPATTTLQAESGGVTVPTTDTAADAIDVENGVEMLPEITIIPMLDILVSPSKLTRLRIDTSRESKRAGEKTKYIYVCQKVGVNKKEKVADDGPITEKKIVRQRRKDYLDRTHCPARMIVRKTAPGQWEVVHFEKERNHDRLRKFSLKKYLKSHRDIPAEEKEFIKLLQGCCITTTRAYQILAELYGGIENCPYTEGGVKNLRVEYRAEYKGKDDRQEANTTAKVPHYLTGHPMKRQMKKAYTRKLFNVFQHELQLSSSYYVVRVEGDELIDVVPYKHCPDPLYGTRTFRVTVSRSESLYSCTCCKFQRDGVLCCHVLKVFDALAVHEVPSQYILPRWSVEPVVEDAVEVATEPLQESQITSHGKHIVRYSRMCTDFNKIVRPFMVDDKAYGIVSKQVGALQTKLTALRKRRASTSRGAGAEIGDPPITKKQGRLRSKRYETGLGLVPPKKPSCSYCGSAEHTTTACSPKPARKHTKELVDRPLKEAVAA</sequence>
<feature type="region of interest" description="Disordered" evidence="5">
    <location>
        <begin position="53"/>
        <end position="78"/>
    </location>
</feature>